<evidence type="ECO:0000256" key="2">
    <source>
        <dbReference type="ARBA" id="ARBA00023125"/>
    </source>
</evidence>
<dbReference type="PANTHER" id="PTHR46796:SF13">
    <property type="entry name" value="HTH-TYPE TRANSCRIPTIONAL ACTIVATOR RHAS"/>
    <property type="match status" value="1"/>
</dbReference>
<accession>A0A840CLM1</accession>
<protein>
    <submittedName>
        <fullName evidence="5">AraC-like DNA-binding protein</fullName>
    </submittedName>
</protein>
<dbReference type="EMBL" id="JACIEQ010000003">
    <property type="protein sequence ID" value="MBB4022937.1"/>
    <property type="molecule type" value="Genomic_DNA"/>
</dbReference>
<gene>
    <name evidence="5" type="ORF">GGR17_002756</name>
</gene>
<dbReference type="InterPro" id="IPR050204">
    <property type="entry name" value="AraC_XylS_family_regulators"/>
</dbReference>
<comment type="caution">
    <text evidence="5">The sequence shown here is derived from an EMBL/GenBank/DDBJ whole genome shotgun (WGS) entry which is preliminary data.</text>
</comment>
<dbReference type="RefSeq" id="WP_054540061.1">
    <property type="nucleotide sequence ID" value="NZ_JACIEQ010000003.1"/>
</dbReference>
<dbReference type="Pfam" id="PF06719">
    <property type="entry name" value="AraC_N"/>
    <property type="match status" value="1"/>
</dbReference>
<evidence type="ECO:0000259" key="4">
    <source>
        <dbReference type="PROSITE" id="PS01124"/>
    </source>
</evidence>
<name>A0A840CLM1_9RHOB</name>
<dbReference type="SUPFAM" id="SSF46689">
    <property type="entry name" value="Homeodomain-like"/>
    <property type="match status" value="2"/>
</dbReference>
<organism evidence="5 6">
    <name type="scientific">Actibacterium naphthalenivorans</name>
    <dbReference type="NCBI Taxonomy" id="1614693"/>
    <lineage>
        <taxon>Bacteria</taxon>
        <taxon>Pseudomonadati</taxon>
        <taxon>Pseudomonadota</taxon>
        <taxon>Alphaproteobacteria</taxon>
        <taxon>Rhodobacterales</taxon>
        <taxon>Roseobacteraceae</taxon>
        <taxon>Actibacterium</taxon>
    </lineage>
</organism>
<evidence type="ECO:0000313" key="6">
    <source>
        <dbReference type="Proteomes" id="UP000585681"/>
    </source>
</evidence>
<evidence type="ECO:0000313" key="5">
    <source>
        <dbReference type="EMBL" id="MBB4022937.1"/>
    </source>
</evidence>
<keyword evidence="1" id="KW-0805">Transcription regulation</keyword>
<dbReference type="PROSITE" id="PS01124">
    <property type="entry name" value="HTH_ARAC_FAMILY_2"/>
    <property type="match status" value="1"/>
</dbReference>
<evidence type="ECO:0000256" key="1">
    <source>
        <dbReference type="ARBA" id="ARBA00023015"/>
    </source>
</evidence>
<dbReference type="GO" id="GO:0003700">
    <property type="term" value="F:DNA-binding transcription factor activity"/>
    <property type="evidence" value="ECO:0007669"/>
    <property type="project" value="InterPro"/>
</dbReference>
<dbReference type="InterPro" id="IPR009057">
    <property type="entry name" value="Homeodomain-like_sf"/>
</dbReference>
<dbReference type="SMART" id="SM00342">
    <property type="entry name" value="HTH_ARAC"/>
    <property type="match status" value="1"/>
</dbReference>
<dbReference type="PANTHER" id="PTHR46796">
    <property type="entry name" value="HTH-TYPE TRANSCRIPTIONAL ACTIVATOR RHAS-RELATED"/>
    <property type="match status" value="1"/>
</dbReference>
<dbReference type="InterPro" id="IPR009594">
    <property type="entry name" value="Tscrpt_reg_HTH_AraC_N"/>
</dbReference>
<keyword evidence="2 5" id="KW-0238">DNA-binding</keyword>
<dbReference type="AlphaFoldDB" id="A0A840CLM1"/>
<dbReference type="GO" id="GO:0043565">
    <property type="term" value="F:sequence-specific DNA binding"/>
    <property type="evidence" value="ECO:0007669"/>
    <property type="project" value="InterPro"/>
</dbReference>
<dbReference type="Pfam" id="PF12833">
    <property type="entry name" value="HTH_18"/>
    <property type="match status" value="1"/>
</dbReference>
<evidence type="ECO:0000256" key="3">
    <source>
        <dbReference type="ARBA" id="ARBA00023163"/>
    </source>
</evidence>
<dbReference type="Proteomes" id="UP000585681">
    <property type="component" value="Unassembled WGS sequence"/>
</dbReference>
<dbReference type="Gene3D" id="1.10.10.60">
    <property type="entry name" value="Homeodomain-like"/>
    <property type="match status" value="1"/>
</dbReference>
<feature type="domain" description="HTH araC/xylS-type" evidence="4">
    <location>
        <begin position="191"/>
        <end position="287"/>
    </location>
</feature>
<dbReference type="InterPro" id="IPR018060">
    <property type="entry name" value="HTH_AraC"/>
</dbReference>
<sequence length="295" mass="33699">MAAEKLVEYRSVQHSAQSEASVYLTTDTAHVDLRFDNPLICCMRAGRKIMRVNESEPFDFLPGETLFVNASMAMSIVFPEAAPDRPAECMVIEFDRVELDRIVTRINASLRAKGHEERMELDWSNFAHLRQAREVQAQMDRIMHLYETETGALREVLIESAHCELVLRLLQAQEADLLKKRRRNMADTGLNAVVEAIVQHPEARFTSEELARVARMSEASLFRHFKARYGKTPAKFATAHRMSRARELLADRSIKDVAHALGFTDVGHFSRVFHETIGETPSVVQRRNRSGRKLH</sequence>
<reference evidence="5" key="1">
    <citation type="submission" date="2020-08" db="EMBL/GenBank/DDBJ databases">
        <title>Genomic Encyclopedia of Type Strains, Phase IV (KMG-IV): sequencing the most valuable type-strain genomes for metagenomic binning, comparative biology and taxonomic classification.</title>
        <authorList>
            <person name="Goeker M."/>
        </authorList>
    </citation>
    <scope>NUCLEOTIDE SEQUENCE [LARGE SCALE GENOMIC DNA]</scope>
    <source>
        <strain evidence="5">DSM 105040</strain>
    </source>
</reference>
<proteinExistence type="predicted"/>
<keyword evidence="3" id="KW-0804">Transcription</keyword>
<keyword evidence="6" id="KW-1185">Reference proteome</keyword>